<feature type="non-terminal residue" evidence="6">
    <location>
        <position position="1"/>
    </location>
</feature>
<dbReference type="EMBL" id="JAHRIO010092250">
    <property type="protein sequence ID" value="MEQ2189160.1"/>
    <property type="molecule type" value="Genomic_DNA"/>
</dbReference>
<reference evidence="6 7" key="1">
    <citation type="submission" date="2021-06" db="EMBL/GenBank/DDBJ databases">
        <authorList>
            <person name="Palmer J.M."/>
        </authorList>
    </citation>
    <scope>NUCLEOTIDE SEQUENCE [LARGE SCALE GENOMIC DNA]</scope>
    <source>
        <strain evidence="6 7">GA_2019</strain>
        <tissue evidence="6">Muscle</tissue>
    </source>
</reference>
<evidence type="ECO:0000256" key="2">
    <source>
        <dbReference type="ARBA" id="ARBA00022771"/>
    </source>
</evidence>
<organism evidence="6 7">
    <name type="scientific">Goodea atripinnis</name>
    <dbReference type="NCBI Taxonomy" id="208336"/>
    <lineage>
        <taxon>Eukaryota</taxon>
        <taxon>Metazoa</taxon>
        <taxon>Chordata</taxon>
        <taxon>Craniata</taxon>
        <taxon>Vertebrata</taxon>
        <taxon>Euteleostomi</taxon>
        <taxon>Actinopterygii</taxon>
        <taxon>Neopterygii</taxon>
        <taxon>Teleostei</taxon>
        <taxon>Neoteleostei</taxon>
        <taxon>Acanthomorphata</taxon>
        <taxon>Ovalentaria</taxon>
        <taxon>Atherinomorphae</taxon>
        <taxon>Cyprinodontiformes</taxon>
        <taxon>Goodeidae</taxon>
        <taxon>Goodea</taxon>
    </lineage>
</organism>
<dbReference type="PANTHER" id="PTHR46717:SF1">
    <property type="entry name" value="E3 UBIQUITIN-PROTEIN LIGASE RNF180"/>
    <property type="match status" value="1"/>
</dbReference>
<dbReference type="InterPro" id="IPR018957">
    <property type="entry name" value="Znf_C3HC4_RING-type"/>
</dbReference>
<dbReference type="PROSITE" id="PS00518">
    <property type="entry name" value="ZF_RING_1"/>
    <property type="match status" value="1"/>
</dbReference>
<keyword evidence="7" id="KW-1185">Reference proteome</keyword>
<dbReference type="InterPro" id="IPR001841">
    <property type="entry name" value="Znf_RING"/>
</dbReference>
<keyword evidence="3" id="KW-0862">Zinc</keyword>
<proteinExistence type="predicted"/>
<keyword evidence="1" id="KW-0479">Metal-binding</keyword>
<gene>
    <name evidence="6" type="ORF">GOODEAATRI_022403</name>
</gene>
<name>A0ABV0Q057_9TELE</name>
<dbReference type="PANTHER" id="PTHR46717">
    <property type="entry name" value="E3 UBIQUITIN-PROTEIN LIGASE RNF180"/>
    <property type="match status" value="1"/>
</dbReference>
<dbReference type="InterPro" id="IPR013083">
    <property type="entry name" value="Znf_RING/FYVE/PHD"/>
</dbReference>
<evidence type="ECO:0000259" key="5">
    <source>
        <dbReference type="PROSITE" id="PS50089"/>
    </source>
</evidence>
<protein>
    <recommendedName>
        <fullName evidence="5">RING-type domain-containing protein</fullName>
    </recommendedName>
</protein>
<dbReference type="SUPFAM" id="SSF57850">
    <property type="entry name" value="RING/U-box"/>
    <property type="match status" value="1"/>
</dbReference>
<comment type="caution">
    <text evidence="6">The sequence shown here is derived from an EMBL/GenBank/DDBJ whole genome shotgun (WGS) entry which is preliminary data.</text>
</comment>
<evidence type="ECO:0000256" key="1">
    <source>
        <dbReference type="ARBA" id="ARBA00022723"/>
    </source>
</evidence>
<dbReference type="Pfam" id="PF00097">
    <property type="entry name" value="zf-C3HC4"/>
    <property type="match status" value="1"/>
</dbReference>
<keyword evidence="2 4" id="KW-0863">Zinc-finger</keyword>
<dbReference type="PROSITE" id="PS50089">
    <property type="entry name" value="ZF_RING_2"/>
    <property type="match status" value="1"/>
</dbReference>
<evidence type="ECO:0000256" key="3">
    <source>
        <dbReference type="ARBA" id="ARBA00022833"/>
    </source>
</evidence>
<accession>A0ABV0Q057</accession>
<evidence type="ECO:0000313" key="6">
    <source>
        <dbReference type="EMBL" id="MEQ2189160.1"/>
    </source>
</evidence>
<evidence type="ECO:0000313" key="7">
    <source>
        <dbReference type="Proteomes" id="UP001476798"/>
    </source>
</evidence>
<evidence type="ECO:0000256" key="4">
    <source>
        <dbReference type="PROSITE-ProRule" id="PRU00175"/>
    </source>
</evidence>
<sequence length="103" mass="11361">PHTCQPCAHVFCEPCLRRLAKNRATNTPCPLCRCLISHTSFHRGPGPNGTRPQLWRYRPPLARPDGKDSVPEGLGHLQAELPERSVCSMASAQLPRTLTLLLG</sequence>
<dbReference type="Proteomes" id="UP001476798">
    <property type="component" value="Unassembled WGS sequence"/>
</dbReference>
<dbReference type="InterPro" id="IPR017907">
    <property type="entry name" value="Znf_RING_CS"/>
</dbReference>
<dbReference type="InterPro" id="IPR033263">
    <property type="entry name" value="RNF180"/>
</dbReference>
<dbReference type="Gene3D" id="3.30.40.10">
    <property type="entry name" value="Zinc/RING finger domain, C3HC4 (zinc finger)"/>
    <property type="match status" value="1"/>
</dbReference>
<feature type="domain" description="RING-type" evidence="5">
    <location>
        <begin position="6"/>
        <end position="33"/>
    </location>
</feature>